<dbReference type="Proteomes" id="UP000732105">
    <property type="component" value="Unassembled WGS sequence"/>
</dbReference>
<reference evidence="1 2" key="1">
    <citation type="submission" date="2018-12" db="EMBL/GenBank/DDBJ databases">
        <title>Marinifilum JC070 sp. nov., a marine bacterium isolated from Yongle Blue Hole in the South China Sea.</title>
        <authorList>
            <person name="Fu T."/>
        </authorList>
    </citation>
    <scope>NUCLEOTIDE SEQUENCE [LARGE SCALE GENOMIC DNA]</scope>
    <source>
        <strain evidence="1 2">JC070</strain>
    </source>
</reference>
<proteinExistence type="predicted"/>
<dbReference type="EMBL" id="RZNH01000013">
    <property type="protein sequence ID" value="NOU60060.1"/>
    <property type="molecule type" value="Genomic_DNA"/>
</dbReference>
<keyword evidence="2" id="KW-1185">Reference proteome</keyword>
<sequence length="83" mass="9450">MTTNVLLIDDCGGPNILDTIRCLTYEQAVHIFVVSPEKKSYFNTIPYSRYVSKYQYLNSSEPKEIVKEISALEKNGISILSCR</sequence>
<organism evidence="1 2">
    <name type="scientific">Marinifilum caeruleilacunae</name>
    <dbReference type="NCBI Taxonomy" id="2499076"/>
    <lineage>
        <taxon>Bacteria</taxon>
        <taxon>Pseudomonadati</taxon>
        <taxon>Bacteroidota</taxon>
        <taxon>Bacteroidia</taxon>
        <taxon>Marinilabiliales</taxon>
        <taxon>Marinifilaceae</taxon>
    </lineage>
</organism>
<accession>A0ABX1WVC0</accession>
<evidence type="ECO:0000313" key="2">
    <source>
        <dbReference type="Proteomes" id="UP000732105"/>
    </source>
</evidence>
<dbReference type="RefSeq" id="WP_171595338.1">
    <property type="nucleotide sequence ID" value="NZ_RZNH01000013.1"/>
</dbReference>
<gene>
    <name evidence="1" type="ORF">ELS83_09505</name>
</gene>
<protein>
    <submittedName>
        <fullName evidence="1">Uncharacterized protein</fullName>
    </submittedName>
</protein>
<evidence type="ECO:0000313" key="1">
    <source>
        <dbReference type="EMBL" id="NOU60060.1"/>
    </source>
</evidence>
<comment type="caution">
    <text evidence="1">The sequence shown here is derived from an EMBL/GenBank/DDBJ whole genome shotgun (WGS) entry which is preliminary data.</text>
</comment>
<name>A0ABX1WVC0_9BACT</name>